<feature type="transmembrane region" description="Helical" evidence="5">
    <location>
        <begin position="66"/>
        <end position="84"/>
    </location>
</feature>
<dbReference type="PANTHER" id="PTHR37422">
    <property type="entry name" value="TEICHURONIC ACID BIOSYNTHESIS PROTEIN TUAE"/>
    <property type="match status" value="1"/>
</dbReference>
<feature type="transmembrane region" description="Helical" evidence="5">
    <location>
        <begin position="194"/>
        <end position="211"/>
    </location>
</feature>
<feature type="transmembrane region" description="Helical" evidence="5">
    <location>
        <begin position="36"/>
        <end position="54"/>
    </location>
</feature>
<dbReference type="Proteomes" id="UP001162811">
    <property type="component" value="Unassembled WGS sequence"/>
</dbReference>
<dbReference type="InterPro" id="IPR031726">
    <property type="entry name" value="PglL_A"/>
</dbReference>
<feature type="transmembrane region" description="Helical" evidence="5">
    <location>
        <begin position="117"/>
        <end position="142"/>
    </location>
</feature>
<feature type="transmembrane region" description="Helical" evidence="5">
    <location>
        <begin position="422"/>
        <end position="444"/>
    </location>
</feature>
<dbReference type="Pfam" id="PF04932">
    <property type="entry name" value="Wzy_C"/>
    <property type="match status" value="1"/>
</dbReference>
<keyword evidence="3 5" id="KW-1133">Transmembrane helix</keyword>
<proteinExistence type="predicted"/>
<evidence type="ECO:0000256" key="2">
    <source>
        <dbReference type="ARBA" id="ARBA00022692"/>
    </source>
</evidence>
<evidence type="ECO:0000256" key="4">
    <source>
        <dbReference type="ARBA" id="ARBA00023136"/>
    </source>
</evidence>
<keyword evidence="2 5" id="KW-0812">Transmembrane</keyword>
<feature type="transmembrane region" description="Helical" evidence="5">
    <location>
        <begin position="217"/>
        <end position="234"/>
    </location>
</feature>
<name>A0ABT1AG43_9RALS</name>
<reference evidence="9" key="1">
    <citation type="submission" date="2022-06" db="EMBL/GenBank/DDBJ databases">
        <authorList>
            <person name="Lu C.-H."/>
        </authorList>
    </citation>
    <scope>NUCLEOTIDE SEQUENCE</scope>
    <source>
        <strain evidence="9">21MJYT02-11</strain>
    </source>
</reference>
<dbReference type="InterPro" id="IPR051533">
    <property type="entry name" value="WaaL-like"/>
</dbReference>
<dbReference type="RefSeq" id="WP_252676854.1">
    <property type="nucleotide sequence ID" value="NZ_JAMXHT010000001.1"/>
</dbReference>
<evidence type="ECO:0000256" key="5">
    <source>
        <dbReference type="SAM" id="Phobius"/>
    </source>
</evidence>
<protein>
    <submittedName>
        <fullName evidence="9">Wzy polymerase domain-containing protein</fullName>
    </submittedName>
</protein>
<comment type="subcellular location">
    <subcellularLocation>
        <location evidence="1">Membrane</location>
        <topology evidence="1">Multi-pass membrane protein</topology>
    </subcellularLocation>
</comment>
<evidence type="ECO:0000259" key="8">
    <source>
        <dbReference type="Pfam" id="PF15864"/>
    </source>
</evidence>
<gene>
    <name evidence="9" type="ORF">NG900_03865</name>
</gene>
<feature type="transmembrane region" description="Helical" evidence="5">
    <location>
        <begin position="171"/>
        <end position="187"/>
    </location>
</feature>
<dbReference type="PANTHER" id="PTHR37422:SF13">
    <property type="entry name" value="LIPOPOLYSACCHARIDE BIOSYNTHESIS PROTEIN PA4999-RELATED"/>
    <property type="match status" value="1"/>
</dbReference>
<dbReference type="EMBL" id="JAMXHT010000001">
    <property type="protein sequence ID" value="MCO5397331.1"/>
    <property type="molecule type" value="Genomic_DNA"/>
</dbReference>
<feature type="domain" description="Virulence factor membrane-bound polymerase C-terminal" evidence="7">
    <location>
        <begin position="378"/>
        <end position="549"/>
    </location>
</feature>
<feature type="transmembrane region" description="Helical" evidence="5">
    <location>
        <begin position="343"/>
        <end position="364"/>
    </location>
</feature>
<feature type="domain" description="O-antigen ligase-related" evidence="6">
    <location>
        <begin position="204"/>
        <end position="355"/>
    </location>
</feature>
<feature type="transmembrane region" description="Helical" evidence="5">
    <location>
        <begin position="241"/>
        <end position="262"/>
    </location>
</feature>
<keyword evidence="4 5" id="KW-0472">Membrane</keyword>
<comment type="caution">
    <text evidence="9">The sequence shown here is derived from an EMBL/GenBank/DDBJ whole genome shotgun (WGS) entry which is preliminary data.</text>
</comment>
<evidence type="ECO:0000313" key="9">
    <source>
        <dbReference type="EMBL" id="MCO5397331.1"/>
    </source>
</evidence>
<accession>A0ABT1AG43</accession>
<evidence type="ECO:0000259" key="7">
    <source>
        <dbReference type="Pfam" id="PF11846"/>
    </source>
</evidence>
<evidence type="ECO:0000256" key="1">
    <source>
        <dbReference type="ARBA" id="ARBA00004141"/>
    </source>
</evidence>
<reference evidence="9" key="2">
    <citation type="journal article" date="2023" name="Front. Microbiol.">
        <title>Ralstonia chuxiongensis sp. nov., Ralstonia mojiangensis sp. nov., and Ralstonia soli sp. nov., isolated from tobacco fields, are three novel species in the family Burkholderiaceae.</title>
        <authorList>
            <person name="Lu C.H."/>
            <person name="Zhang Y.Y."/>
            <person name="Jiang N."/>
            <person name="Chen W."/>
            <person name="Shao X."/>
            <person name="Zhao Z.M."/>
            <person name="Lu W.L."/>
            <person name="Hu X."/>
            <person name="Xi Y.X."/>
            <person name="Zou S.Y."/>
            <person name="Wei Q.J."/>
            <person name="Lin Z.L."/>
            <person name="Gong L."/>
            <person name="Gai X.T."/>
            <person name="Zhang L.Q."/>
            <person name="Li J.Y."/>
            <person name="Jin Y."/>
            <person name="Xia Z.Y."/>
        </authorList>
    </citation>
    <scope>NUCLEOTIDE SEQUENCE</scope>
    <source>
        <strain evidence="9">21MJYT02-11</strain>
    </source>
</reference>
<dbReference type="InterPro" id="IPR007016">
    <property type="entry name" value="O-antigen_ligase-rel_domated"/>
</dbReference>
<feature type="transmembrane region" description="Helical" evidence="5">
    <location>
        <begin position="376"/>
        <end position="402"/>
    </location>
</feature>
<dbReference type="InterPro" id="IPR021797">
    <property type="entry name" value="Wzy_C_2"/>
</dbReference>
<dbReference type="Pfam" id="PF11846">
    <property type="entry name" value="Wzy_C_2"/>
    <property type="match status" value="1"/>
</dbReference>
<dbReference type="Pfam" id="PF15864">
    <property type="entry name" value="PglL_A"/>
    <property type="match status" value="1"/>
</dbReference>
<organism evidence="9 10">
    <name type="scientific">Ralstonia soli</name>
    <dbReference type="NCBI Taxonomy" id="2953896"/>
    <lineage>
        <taxon>Bacteria</taxon>
        <taxon>Pseudomonadati</taxon>
        <taxon>Pseudomonadota</taxon>
        <taxon>Betaproteobacteria</taxon>
        <taxon>Burkholderiales</taxon>
        <taxon>Burkholderiaceae</taxon>
        <taxon>Ralstonia</taxon>
    </lineage>
</organism>
<sequence length="579" mass="62940">MPRSSSPTPLTWIAVAACWSVPFLVAPHTYPIPTFYSEFAAAVCWIAFAVATLGGTWNQKTHLPTVALAPLALIVVLLLQLAIAPPLNPFFSFGAIAALLAAAAICGLGARCRDVPGVLTVIAVAVIVGGLLTVAIELLQLFRVPNLPGDFFSINPTGTARRMWGNLNQPNHVGTYLAFGLAACLFLGHRHRKWLALLMVVVQMLLIGMALTFSRVTWVHIAVIGALAGIPLAVEAKGRAWPVRLVALVGPLLLLVVAYQGWNWAISFANAAWTLDLPGSMGQRMQEGAGLRPLLWKHAWHMFLAHPWLGGGWGDYAWNQFVQTDTVGQVEMSLNAHNIVLDLLAKAGVVGLAAVFAPLAWWALDVRKRLQQPETVFLGAVVAVLMVHSLLEYPLHYVFFLFPFAFVLGYLDHRQLRLPSGPVVWTLSGVVVICGVVLLVRLWADYRVLERLYFAQEGAVKQLAKAQGSGPMLLAPYATLISAMNASVNQETAASLEGGEQRAAQFYPAPATVQRYALALAFQGKNEAAVAQIRRLHHHYWTDFAAQTAVLRQACQRNAVELKTFCSRLKADGLLVGVD</sequence>
<evidence type="ECO:0000259" key="6">
    <source>
        <dbReference type="Pfam" id="PF04932"/>
    </source>
</evidence>
<feature type="domain" description="Protein glycosylation ligase" evidence="8">
    <location>
        <begin position="164"/>
        <end position="187"/>
    </location>
</feature>
<evidence type="ECO:0000313" key="10">
    <source>
        <dbReference type="Proteomes" id="UP001162811"/>
    </source>
</evidence>
<evidence type="ECO:0000256" key="3">
    <source>
        <dbReference type="ARBA" id="ARBA00022989"/>
    </source>
</evidence>
<feature type="transmembrane region" description="Helical" evidence="5">
    <location>
        <begin position="90"/>
        <end position="110"/>
    </location>
</feature>
<dbReference type="PROSITE" id="PS51257">
    <property type="entry name" value="PROKAR_LIPOPROTEIN"/>
    <property type="match status" value="1"/>
</dbReference>
<feature type="transmembrane region" description="Helical" evidence="5">
    <location>
        <begin position="12"/>
        <end position="30"/>
    </location>
</feature>
<keyword evidence="10" id="KW-1185">Reference proteome</keyword>